<feature type="transmembrane region" description="Helical" evidence="1">
    <location>
        <begin position="236"/>
        <end position="255"/>
    </location>
</feature>
<gene>
    <name evidence="2" type="ORF">SCF082_LOCUS16254</name>
</gene>
<comment type="caution">
    <text evidence="2">The sequence shown here is derived from an EMBL/GenBank/DDBJ whole genome shotgun (WGS) entry which is preliminary data.</text>
</comment>
<accession>A0ABP0K9R2</accession>
<dbReference type="Proteomes" id="UP001642464">
    <property type="component" value="Unassembled WGS sequence"/>
</dbReference>
<evidence type="ECO:0008006" key="4">
    <source>
        <dbReference type="Google" id="ProtNLM"/>
    </source>
</evidence>
<protein>
    <recommendedName>
        <fullName evidence="4">Dolichol kinase</fullName>
    </recommendedName>
</protein>
<evidence type="ECO:0000313" key="2">
    <source>
        <dbReference type="EMBL" id="CAK9023547.1"/>
    </source>
</evidence>
<feature type="transmembrane region" description="Helical" evidence="1">
    <location>
        <begin position="862"/>
        <end position="878"/>
    </location>
</feature>
<keyword evidence="1" id="KW-0812">Transmembrane</keyword>
<name>A0ABP0K9R2_9DINO</name>
<keyword evidence="1" id="KW-1133">Transmembrane helix</keyword>
<feature type="transmembrane region" description="Helical" evidence="1">
    <location>
        <begin position="804"/>
        <end position="822"/>
    </location>
</feature>
<evidence type="ECO:0000313" key="3">
    <source>
        <dbReference type="Proteomes" id="UP001642464"/>
    </source>
</evidence>
<keyword evidence="3" id="KW-1185">Reference proteome</keyword>
<organism evidence="2 3">
    <name type="scientific">Durusdinium trenchii</name>
    <dbReference type="NCBI Taxonomy" id="1381693"/>
    <lineage>
        <taxon>Eukaryota</taxon>
        <taxon>Sar</taxon>
        <taxon>Alveolata</taxon>
        <taxon>Dinophyceae</taxon>
        <taxon>Suessiales</taxon>
        <taxon>Symbiodiniaceae</taxon>
        <taxon>Durusdinium</taxon>
    </lineage>
</organism>
<keyword evidence="1" id="KW-0472">Membrane</keyword>
<feature type="transmembrane region" description="Helical" evidence="1">
    <location>
        <begin position="539"/>
        <end position="556"/>
    </location>
</feature>
<feature type="transmembrane region" description="Helical" evidence="1">
    <location>
        <begin position="562"/>
        <end position="582"/>
    </location>
</feature>
<feature type="transmembrane region" description="Helical" evidence="1">
    <location>
        <begin position="188"/>
        <end position="207"/>
    </location>
</feature>
<evidence type="ECO:0000256" key="1">
    <source>
        <dbReference type="SAM" id="Phobius"/>
    </source>
</evidence>
<sequence length="924" mass="101165">MRALGKVAPAPASALRPGWATSSQLVASERRGSRPVKAAALILHEAQCLAHFGVVVEAFFAAQGWEVLLPGVASVLLAIHASQSLPVVRVWRAWQNGWRTSPVSKLYSAWVEQFLSISLAGRVVDTEHTRALVTLDLVLFTFTCHTISDRDLVEWSSKLTLTHRMHFVICFVGIVTTAELLTLSDGELHALAASLAWIFVAVVLVFAKRITVLVLATLGQQAMFLMFSVFRGWSATSVFGLLGSVLMLVRISALLGTKCVSSSFPASWASKSSSWTTLGIERVGKQVTLSARVLDIHAEHAGDNFCPPSFRGRALVPQAVWKSDAHVEPRRCQSSAPGKLDSRVTQKLGEDDELLEMIDEADRILWTCAMTALGKVVPAPASALRPDWASQERAKAQVVPERRGAGLVSVVTLILHEAQCLAHIGVVVAAFFAAQGWEVLLPGVASVLLAIHASQSLPVVRVWRAWRNGWRTSPVSKLYSAWVEQFLSISLTGRVVDTEYTRALVTLDLMLFTFTCHSITDRDLAKWSSKLALTHRMHFVFFFVGSVTTAVFLTLRGGEDSFALHALAVSLAWIFVAVMLVFAKRITVLVLATLCQQTVMLMFSLFRTWSVTSVYGLLGSILMLVRISALLGADCISPSTPASSSSKSSSFSFGIHRGGKQVTLSARLLIALRIVYLILREVDLAADIYALVQAANSLEDWIDTVFLFVAGLLLTTSFALHPPIIRVVKAARRKFKVGLAAKFTALWIEDCTFLCFAGFLVDDWVTQTSALLDVVALHTVLFVMKQAHLERLQRWMTSKSMFSVFCVWHALITASVATFLHANLRDPVTRVVVPAAMTPMFLGFVALPFFRAHASARHLCQSLPILYLAVFILCAVFNEWSLTATLSMLGTISAQQAFVVALSRHRPPEKATPMSSHVAAEPPP</sequence>
<feature type="transmembrane region" description="Helical" evidence="1">
    <location>
        <begin position="165"/>
        <end position="182"/>
    </location>
</feature>
<feature type="transmembrane region" description="Helical" evidence="1">
    <location>
        <begin position="828"/>
        <end position="850"/>
    </location>
</feature>
<proteinExistence type="predicted"/>
<dbReference type="EMBL" id="CAXAMM010010528">
    <property type="protein sequence ID" value="CAK9023547.1"/>
    <property type="molecule type" value="Genomic_DNA"/>
</dbReference>
<reference evidence="2 3" key="1">
    <citation type="submission" date="2024-02" db="EMBL/GenBank/DDBJ databases">
        <authorList>
            <person name="Chen Y."/>
            <person name="Shah S."/>
            <person name="Dougan E. K."/>
            <person name="Thang M."/>
            <person name="Chan C."/>
        </authorList>
    </citation>
    <scope>NUCLEOTIDE SEQUENCE [LARGE SCALE GENOMIC DNA]</scope>
</reference>
<feature type="transmembrane region" description="Helical" evidence="1">
    <location>
        <begin position="705"/>
        <end position="725"/>
    </location>
</feature>